<dbReference type="SMART" id="SM00382">
    <property type="entry name" value="AAA"/>
    <property type="match status" value="1"/>
</dbReference>
<dbReference type="KEGG" id="ssal:SPISAL_01815"/>
<dbReference type="Pfam" id="PF00005">
    <property type="entry name" value="ABC_tran"/>
    <property type="match status" value="1"/>
</dbReference>
<comment type="similarity">
    <text evidence="4">Belongs to the ABC transporter superfamily. Macrolide exporter (TC 3.A.1.122) family.</text>
</comment>
<evidence type="ECO:0000313" key="6">
    <source>
        <dbReference type="EMBL" id="AGM40462.1"/>
    </source>
</evidence>
<reference evidence="6 7" key="1">
    <citation type="journal article" date="2013" name="Genome Announc.">
        <title>Draft Genome of Spiribacter salinus M19-40, an Abundant Gammaproteobacterium in Aquatic Hypersaline Environments.</title>
        <authorList>
            <person name="Leon M.J."/>
            <person name="Ghai R."/>
            <person name="Fernandez A.B."/>
            <person name="Sanchez-Porro C."/>
            <person name="Rodriguez-Valera F."/>
            <person name="Ventosa A."/>
        </authorList>
    </citation>
    <scope>NUCLEOTIDE SEQUENCE [LARGE SCALE GENOMIC DNA]</scope>
    <source>
        <strain evidence="6">M19-40</strain>
    </source>
</reference>
<dbReference type="OrthoDB" id="66958at2"/>
<dbReference type="InterPro" id="IPR017871">
    <property type="entry name" value="ABC_transporter-like_CS"/>
</dbReference>
<evidence type="ECO:0000256" key="2">
    <source>
        <dbReference type="ARBA" id="ARBA00022741"/>
    </source>
</evidence>
<proteinExistence type="inferred from homology"/>
<feature type="domain" description="ABC transporter" evidence="5">
    <location>
        <begin position="4"/>
        <end position="230"/>
    </location>
</feature>
<dbReference type="PANTHER" id="PTHR24220">
    <property type="entry name" value="IMPORT ATP-BINDING PROTEIN"/>
    <property type="match status" value="1"/>
</dbReference>
<dbReference type="GO" id="GO:0005886">
    <property type="term" value="C:plasma membrane"/>
    <property type="evidence" value="ECO:0007669"/>
    <property type="project" value="TreeGrafter"/>
</dbReference>
<dbReference type="InterPro" id="IPR003593">
    <property type="entry name" value="AAA+_ATPase"/>
</dbReference>
<dbReference type="InterPro" id="IPR017911">
    <property type="entry name" value="MacB-like_ATP-bd"/>
</dbReference>
<organism evidence="6 7">
    <name type="scientific">Spiribacter salinus M19-40</name>
    <dbReference type="NCBI Taxonomy" id="1260251"/>
    <lineage>
        <taxon>Bacteria</taxon>
        <taxon>Pseudomonadati</taxon>
        <taxon>Pseudomonadota</taxon>
        <taxon>Gammaproteobacteria</taxon>
        <taxon>Chromatiales</taxon>
        <taxon>Ectothiorhodospiraceae</taxon>
        <taxon>Spiribacter</taxon>
    </lineage>
</organism>
<protein>
    <submittedName>
        <fullName evidence="6">ABC transporter</fullName>
    </submittedName>
</protein>
<dbReference type="PANTHER" id="PTHR24220:SF659">
    <property type="entry name" value="TRANSPORTER, PUTATIVE-RELATED"/>
    <property type="match status" value="1"/>
</dbReference>
<dbReference type="AlphaFoldDB" id="R4VIN9"/>
<keyword evidence="7" id="KW-1185">Reference proteome</keyword>
<dbReference type="GO" id="GO:1902495">
    <property type="term" value="C:transmembrane transporter complex"/>
    <property type="evidence" value="ECO:0007669"/>
    <property type="project" value="UniProtKB-ARBA"/>
</dbReference>
<evidence type="ECO:0000256" key="3">
    <source>
        <dbReference type="ARBA" id="ARBA00022840"/>
    </source>
</evidence>
<evidence type="ECO:0000256" key="4">
    <source>
        <dbReference type="ARBA" id="ARBA00038388"/>
    </source>
</evidence>
<dbReference type="InterPro" id="IPR003439">
    <property type="entry name" value="ABC_transporter-like_ATP-bd"/>
</dbReference>
<dbReference type="eggNOG" id="COG1136">
    <property type="taxonomic scope" value="Bacteria"/>
</dbReference>
<evidence type="ECO:0000259" key="5">
    <source>
        <dbReference type="PROSITE" id="PS50893"/>
    </source>
</evidence>
<dbReference type="PROSITE" id="PS50893">
    <property type="entry name" value="ABC_TRANSPORTER_2"/>
    <property type="match status" value="1"/>
</dbReference>
<dbReference type="RefSeq" id="WP_016352769.1">
    <property type="nucleotide sequence ID" value="NC_021291.1"/>
</dbReference>
<keyword evidence="3" id="KW-0067">ATP-binding</keyword>
<dbReference type="PROSITE" id="PS00211">
    <property type="entry name" value="ABC_TRANSPORTER_1"/>
    <property type="match status" value="1"/>
</dbReference>
<dbReference type="EMBL" id="CP005963">
    <property type="protein sequence ID" value="AGM40462.1"/>
    <property type="molecule type" value="Genomic_DNA"/>
</dbReference>
<dbReference type="InterPro" id="IPR015854">
    <property type="entry name" value="ABC_transpr_LolD-like"/>
</dbReference>
<keyword evidence="1" id="KW-0813">Transport</keyword>
<dbReference type="SUPFAM" id="SSF52540">
    <property type="entry name" value="P-loop containing nucleoside triphosphate hydrolases"/>
    <property type="match status" value="1"/>
</dbReference>
<dbReference type="Gene3D" id="3.40.50.300">
    <property type="entry name" value="P-loop containing nucleotide triphosphate hydrolases"/>
    <property type="match status" value="1"/>
</dbReference>
<dbReference type="GO" id="GO:0005524">
    <property type="term" value="F:ATP binding"/>
    <property type="evidence" value="ECO:0007669"/>
    <property type="project" value="UniProtKB-KW"/>
</dbReference>
<name>R4VIN9_9GAMM</name>
<dbReference type="GO" id="GO:0016887">
    <property type="term" value="F:ATP hydrolysis activity"/>
    <property type="evidence" value="ECO:0007669"/>
    <property type="project" value="InterPro"/>
</dbReference>
<evidence type="ECO:0000256" key="1">
    <source>
        <dbReference type="ARBA" id="ARBA00022448"/>
    </source>
</evidence>
<dbReference type="FunFam" id="3.40.50.300:FF:000032">
    <property type="entry name" value="Export ABC transporter ATP-binding protein"/>
    <property type="match status" value="1"/>
</dbReference>
<sequence>MADIAFDSLTRWYGESPRRQVLNGVSGHIRGGEFVVVVGRSGSGKSTLLNLLGGLDLPSQGTVRVDGTDIATLKDAELTALRRARMGFVFQAYNLIPTLSVADNLRLPLSLNGLAEGDRIDKWLERVGLSDRADAWPDTLSGGEQQRVAIARALIHDPAFIFADEPTGNLDLENAERIVGLLDGLCREAGRTLIMVTHAHEVVGLADQLLTIRDGRLVEADAGTSTGATP</sequence>
<dbReference type="Proteomes" id="UP000017881">
    <property type="component" value="Chromosome"/>
</dbReference>
<dbReference type="CDD" id="cd03255">
    <property type="entry name" value="ABC_MJ0796_LolCDE_FtsE"/>
    <property type="match status" value="1"/>
</dbReference>
<keyword evidence="2" id="KW-0547">Nucleotide-binding</keyword>
<evidence type="ECO:0000313" key="7">
    <source>
        <dbReference type="Proteomes" id="UP000017881"/>
    </source>
</evidence>
<dbReference type="InterPro" id="IPR027417">
    <property type="entry name" value="P-loop_NTPase"/>
</dbReference>
<gene>
    <name evidence="6" type="ORF">SPISAL_01815</name>
</gene>
<accession>R4VIN9</accession>
<dbReference type="GO" id="GO:0022857">
    <property type="term" value="F:transmembrane transporter activity"/>
    <property type="evidence" value="ECO:0007669"/>
    <property type="project" value="TreeGrafter"/>
</dbReference>
<dbReference type="HOGENOM" id="CLU_000604_1_22_6"/>